<dbReference type="InterPro" id="IPR014756">
    <property type="entry name" value="Ig_E-set"/>
</dbReference>
<dbReference type="EMBL" id="JBEHCU010001483">
    <property type="protein sequence ID" value="KAL1403505.1"/>
    <property type="molecule type" value="Genomic_DNA"/>
</dbReference>
<dbReference type="PANTHER" id="PTHR45943">
    <property type="entry name" value="E3 UBIQUITIN-PROTEIN LIGASE MYCBP2"/>
    <property type="match status" value="1"/>
</dbReference>
<accession>A0ABD1DWH7</accession>
<dbReference type="Proteomes" id="UP001562425">
    <property type="component" value="Unassembled WGS sequence"/>
</dbReference>
<reference evidence="1 2" key="1">
    <citation type="submission" date="2024-05" db="EMBL/GenBank/DDBJ databases">
        <title>Culex pipiens pipiens assembly and annotation.</title>
        <authorList>
            <person name="Alout H."/>
            <person name="Durand T."/>
        </authorList>
    </citation>
    <scope>NUCLEOTIDE SEQUENCE [LARGE SCALE GENOMIC DNA]</scope>
    <source>
        <strain evidence="1">HA-2024</strain>
        <tissue evidence="1">Whole body</tissue>
    </source>
</reference>
<name>A0ABD1DWH7_CULPP</name>
<dbReference type="AlphaFoldDB" id="A0ABD1DWH7"/>
<dbReference type="Gene3D" id="2.60.40.10">
    <property type="entry name" value="Immunoglobulins"/>
    <property type="match status" value="1"/>
</dbReference>
<proteinExistence type="predicted"/>
<dbReference type="InterPro" id="IPR013783">
    <property type="entry name" value="Ig-like_fold"/>
</dbReference>
<gene>
    <name evidence="1" type="ORF">pipiens_020494</name>
</gene>
<comment type="caution">
    <text evidence="1">The sequence shown here is derived from an EMBL/GenBank/DDBJ whole genome shotgun (WGS) entry which is preliminary data.</text>
</comment>
<evidence type="ECO:0000313" key="2">
    <source>
        <dbReference type="Proteomes" id="UP001562425"/>
    </source>
</evidence>
<dbReference type="PANTHER" id="PTHR45943:SF1">
    <property type="entry name" value="E3 UBIQUITIN-PROTEIN LIGASE MYCBP2"/>
    <property type="match status" value="1"/>
</dbReference>
<protein>
    <submittedName>
        <fullName evidence="1">Uncharacterized protein</fullName>
    </submittedName>
</protein>
<feature type="non-terminal residue" evidence="1">
    <location>
        <position position="233"/>
    </location>
</feature>
<organism evidence="1 2">
    <name type="scientific">Culex pipiens pipiens</name>
    <name type="common">Northern house mosquito</name>
    <dbReference type="NCBI Taxonomy" id="38569"/>
    <lineage>
        <taxon>Eukaryota</taxon>
        <taxon>Metazoa</taxon>
        <taxon>Ecdysozoa</taxon>
        <taxon>Arthropoda</taxon>
        <taxon>Hexapoda</taxon>
        <taxon>Insecta</taxon>
        <taxon>Pterygota</taxon>
        <taxon>Neoptera</taxon>
        <taxon>Endopterygota</taxon>
        <taxon>Diptera</taxon>
        <taxon>Nematocera</taxon>
        <taxon>Culicoidea</taxon>
        <taxon>Culicidae</taxon>
        <taxon>Culicinae</taxon>
        <taxon>Culicini</taxon>
        <taxon>Culex</taxon>
        <taxon>Culex</taxon>
    </lineage>
</organism>
<evidence type="ECO:0000313" key="1">
    <source>
        <dbReference type="EMBL" id="KAL1403505.1"/>
    </source>
</evidence>
<dbReference type="SUPFAM" id="SSF81296">
    <property type="entry name" value="E set domains"/>
    <property type="match status" value="1"/>
</dbReference>
<sequence>MSQEPLRCGWPSHFIIETRDQYGDEIFVPGIKIEVKASLGSNLISEGNRKMHMKSRNDSLYLGGAALPPKIGYECTFKEKEKSCLKAITAMKPYQPYSFEELRYCNTIQSKTTEILTANDLGNNTYGVFWTPSVPGNYSLTITIDGVCVEEIYRVDVIDAGLPPLSQETTLKKVQPPTKLRKFIAKNSAGLRVRLHPTLQSDQIGIVKLNGIVSYIDEVVFLDYTCFVMFCFI</sequence>
<keyword evidence="2" id="KW-1185">Reference proteome</keyword>